<dbReference type="InterPro" id="IPR011640">
    <property type="entry name" value="Fe2_transport_prot_B_C"/>
</dbReference>
<comment type="caution">
    <text evidence="16">The sequence shown here is derived from an EMBL/GenBank/DDBJ whole genome shotgun (WGS) entry which is preliminary data.</text>
</comment>
<keyword evidence="12 14" id="KW-0472">Membrane</keyword>
<evidence type="ECO:0000256" key="14">
    <source>
        <dbReference type="RuleBase" id="RU362098"/>
    </source>
</evidence>
<dbReference type="SUPFAM" id="SSF52540">
    <property type="entry name" value="P-loop containing nucleoside triphosphate hydrolases"/>
    <property type="match status" value="1"/>
</dbReference>
<dbReference type="PRINTS" id="PR00326">
    <property type="entry name" value="GTP1OBG"/>
</dbReference>
<feature type="transmembrane region" description="Helical" evidence="14">
    <location>
        <begin position="484"/>
        <end position="502"/>
    </location>
</feature>
<keyword evidence="6 14" id="KW-0812">Transmembrane</keyword>
<feature type="transmembrane region" description="Helical" evidence="14">
    <location>
        <begin position="248"/>
        <end position="267"/>
    </location>
</feature>
<gene>
    <name evidence="16" type="primary">feoB</name>
    <name evidence="16" type="ORF">OO014_10410</name>
</gene>
<dbReference type="Pfam" id="PF07664">
    <property type="entry name" value="FeoB_C"/>
    <property type="match status" value="1"/>
</dbReference>
<feature type="transmembrane region" description="Helical" evidence="14">
    <location>
        <begin position="315"/>
        <end position="339"/>
    </location>
</feature>
<comment type="similarity">
    <text evidence="14">Belongs to the TRAFAC class TrmE-Era-EngA-EngB-Septin-like GTPase superfamily. FeoB GTPase (TC 9.A.8) family.</text>
</comment>
<keyword evidence="4" id="KW-1003">Cell membrane</keyword>
<dbReference type="PROSITE" id="PS51711">
    <property type="entry name" value="G_FEOB"/>
    <property type="match status" value="1"/>
</dbReference>
<evidence type="ECO:0000256" key="2">
    <source>
        <dbReference type="ARBA" id="ARBA00004651"/>
    </source>
</evidence>
<name>A0ABT5GHJ4_9MICO</name>
<keyword evidence="8 14" id="KW-1133">Transmembrane helix</keyword>
<accession>A0ABT5GHJ4</accession>
<reference evidence="16 17" key="1">
    <citation type="submission" date="2022-11" db="EMBL/GenBank/DDBJ databases">
        <title>Anaerobic phenanthrene biodegradation by a DNRA strain PheN6.</title>
        <authorList>
            <person name="Zhang Z."/>
        </authorList>
    </citation>
    <scope>NUCLEOTIDE SEQUENCE [LARGE SCALE GENOMIC DNA]</scope>
    <source>
        <strain evidence="16 17">PheN6</strain>
    </source>
</reference>
<keyword evidence="5 14" id="KW-0410">Iron transport</keyword>
<evidence type="ECO:0000256" key="1">
    <source>
        <dbReference type="ARBA" id="ARBA00003926"/>
    </source>
</evidence>
<feature type="transmembrane region" description="Helical" evidence="14">
    <location>
        <begin position="597"/>
        <end position="618"/>
    </location>
</feature>
<organism evidence="16 17">
    <name type="scientific">Intrasporangium calvum</name>
    <dbReference type="NCBI Taxonomy" id="53358"/>
    <lineage>
        <taxon>Bacteria</taxon>
        <taxon>Bacillati</taxon>
        <taxon>Actinomycetota</taxon>
        <taxon>Actinomycetes</taxon>
        <taxon>Micrococcales</taxon>
        <taxon>Intrasporangiaceae</taxon>
        <taxon>Intrasporangium</taxon>
    </lineage>
</organism>
<dbReference type="InterPro" id="IPR003373">
    <property type="entry name" value="Fe2_transport_prot-B"/>
</dbReference>
<dbReference type="Pfam" id="PF02421">
    <property type="entry name" value="FeoB_N"/>
    <property type="match status" value="1"/>
</dbReference>
<comment type="subcellular location">
    <subcellularLocation>
        <location evidence="14">Cell inner membrane</location>
        <topology evidence="14">Multi-pass membrane protein</topology>
    </subcellularLocation>
    <subcellularLocation>
        <location evidence="2">Cell membrane</location>
        <topology evidence="2">Multi-pass membrane protein</topology>
    </subcellularLocation>
</comment>
<evidence type="ECO:0000256" key="6">
    <source>
        <dbReference type="ARBA" id="ARBA00022692"/>
    </source>
</evidence>
<dbReference type="Proteomes" id="UP001150259">
    <property type="component" value="Unassembled WGS sequence"/>
</dbReference>
<dbReference type="PANTHER" id="PTHR43185:SF1">
    <property type="entry name" value="FE(2+) TRANSPORTER FEOB"/>
    <property type="match status" value="1"/>
</dbReference>
<evidence type="ECO:0000256" key="11">
    <source>
        <dbReference type="ARBA" id="ARBA00023134"/>
    </source>
</evidence>
<dbReference type="InterPro" id="IPR050860">
    <property type="entry name" value="FeoB_GTPase"/>
</dbReference>
<proteinExistence type="inferred from homology"/>
<evidence type="ECO:0000259" key="15">
    <source>
        <dbReference type="PROSITE" id="PS51711"/>
    </source>
</evidence>
<evidence type="ECO:0000256" key="12">
    <source>
        <dbReference type="ARBA" id="ARBA00023136"/>
    </source>
</evidence>
<dbReference type="InterPro" id="IPR006073">
    <property type="entry name" value="GTP-bd"/>
</dbReference>
<keyword evidence="9 14" id="KW-0408">Iron</keyword>
<comment type="function">
    <text evidence="1 14">Probable transporter of a GTP-driven Fe(2+) uptake system.</text>
</comment>
<keyword evidence="10" id="KW-0406">Ion transport</keyword>
<evidence type="ECO:0000256" key="8">
    <source>
        <dbReference type="ARBA" id="ARBA00022989"/>
    </source>
</evidence>
<evidence type="ECO:0000313" key="16">
    <source>
        <dbReference type="EMBL" id="MDC5697672.1"/>
    </source>
</evidence>
<evidence type="ECO:0000256" key="9">
    <source>
        <dbReference type="ARBA" id="ARBA00023004"/>
    </source>
</evidence>
<evidence type="ECO:0000256" key="4">
    <source>
        <dbReference type="ARBA" id="ARBA00022475"/>
    </source>
</evidence>
<evidence type="ECO:0000256" key="13">
    <source>
        <dbReference type="NCBIfam" id="TIGR00437"/>
    </source>
</evidence>
<dbReference type="Gene3D" id="3.40.50.300">
    <property type="entry name" value="P-loop containing nucleotide triphosphate hydrolases"/>
    <property type="match status" value="1"/>
</dbReference>
<evidence type="ECO:0000256" key="5">
    <source>
        <dbReference type="ARBA" id="ARBA00022496"/>
    </source>
</evidence>
<feature type="transmembrane region" description="Helical" evidence="14">
    <location>
        <begin position="630"/>
        <end position="650"/>
    </location>
</feature>
<dbReference type="NCBIfam" id="TIGR00437">
    <property type="entry name" value="feoB"/>
    <property type="match status" value="1"/>
</dbReference>
<feature type="domain" description="FeoB-type G" evidence="15">
    <location>
        <begin position="26"/>
        <end position="196"/>
    </location>
</feature>
<dbReference type="PANTHER" id="PTHR43185">
    <property type="entry name" value="FERROUS IRON TRANSPORT PROTEIN B"/>
    <property type="match status" value="1"/>
</dbReference>
<sequence>MTTQDTAPACPSCASQAAKAQAATGSPQVALVGAPNSGKSTLFNALTGARRSVGNWPGTTVEVGEGGWFLQACDGRREVALLDLPGAYSLDPASPDEELTRRLLVDVPAADRPDAVVAVVDAAHLARSLHLVAQLREHSLRLVVALTMTDLAARRAVEIDDRALEEALGLPVVVVDPRRRTGTSALDAAVDRVLDRPVPAPRPMAAGPEADDLELADERFAWALDVVERATRSSGGGRRTWTDRIDRWATAPVAGPLLFLAAMFVVFQTTTTVAAPFQDALDTFFSGPVTNVASALLQAVGLGETPLHGLVVNGLVAGVGMLLTFLPVMSLMFILLSVLEDSGYMARAAVVTDRMMRLIGLPGRAFLPLVVGFGCNVPAISATRALPNARHRILTTLLIPFTSCSARLTVYVLLATTFMPAQAGLVVFGMYLVSILLVVLVGLLLRRTLWRTMGGEPLMIDLPPYQRPTLGVVGLVSWIRVKGFLRTAGGIIVAAVTVVWLLQSVPVRGDAGFAEVPPGDSLYAATAQAVSPAFEPAGFGQWQTTGALMVGFVAKEAVVSSWAQTYATQEPQSSSQPGALAGELRQAFESSSGGHPIPAVLAFLVFILAYTPCVATLAAQKREVGLRWTAVGIGVQLAVAWLLAVAVFQLGRLIS</sequence>
<keyword evidence="7" id="KW-0547">Nucleotide-binding</keyword>
<comment type="caution">
    <text evidence="14">Lacks conserved residue(s) required for the propagation of feature annotation.</text>
</comment>
<feature type="transmembrane region" description="Helical" evidence="14">
    <location>
        <begin position="426"/>
        <end position="445"/>
    </location>
</feature>
<evidence type="ECO:0000256" key="3">
    <source>
        <dbReference type="ARBA" id="ARBA00022448"/>
    </source>
</evidence>
<dbReference type="InterPro" id="IPR027417">
    <property type="entry name" value="P-loop_NTPase"/>
</dbReference>
<evidence type="ECO:0000256" key="10">
    <source>
        <dbReference type="ARBA" id="ARBA00023065"/>
    </source>
</evidence>
<keyword evidence="11 14" id="KW-0342">GTP-binding</keyword>
<evidence type="ECO:0000256" key="7">
    <source>
        <dbReference type="ARBA" id="ARBA00022741"/>
    </source>
</evidence>
<dbReference type="InterPro" id="IPR030389">
    <property type="entry name" value="G_FEOB_dom"/>
</dbReference>
<evidence type="ECO:0000313" key="17">
    <source>
        <dbReference type="Proteomes" id="UP001150259"/>
    </source>
</evidence>
<keyword evidence="17" id="KW-1185">Reference proteome</keyword>
<dbReference type="InterPro" id="IPR011642">
    <property type="entry name" value="Gate_dom"/>
</dbReference>
<dbReference type="RefSeq" id="WP_272462248.1">
    <property type="nucleotide sequence ID" value="NZ_JAPFQL010000039.1"/>
</dbReference>
<protein>
    <recommendedName>
        <fullName evidence="13 14">Ferrous iron transport protein B</fullName>
    </recommendedName>
</protein>
<dbReference type="EMBL" id="JAPFQL010000039">
    <property type="protein sequence ID" value="MDC5697672.1"/>
    <property type="molecule type" value="Genomic_DNA"/>
</dbReference>
<keyword evidence="3 14" id="KW-0813">Transport</keyword>
<dbReference type="Pfam" id="PF07670">
    <property type="entry name" value="Gate"/>
    <property type="match status" value="2"/>
</dbReference>